<reference evidence="2" key="1">
    <citation type="submission" date="2012-05" db="EMBL/GenBank/DDBJ databases">
        <authorList>
            <person name="Krishnakumar V."/>
            <person name="Cheung F."/>
            <person name="Xiao Y."/>
            <person name="Chan A."/>
            <person name="Moskal W.A."/>
            <person name="Town C.D."/>
        </authorList>
    </citation>
    <scope>NUCLEOTIDE SEQUENCE</scope>
</reference>
<dbReference type="EMBL" id="BT142523">
    <property type="protein sequence ID" value="AFK42317.1"/>
    <property type="molecule type" value="mRNA"/>
</dbReference>
<accession>I3SPX5</accession>
<evidence type="ECO:0000313" key="2">
    <source>
        <dbReference type="EMBL" id="AFK42317.1"/>
    </source>
</evidence>
<sequence>MVLLSIPYLNINGVWICSSFEKITSGPANRFSGIRQFTFHHPTELKNTPRKHGGGEGHGKAKLDVVPCIVVPSNQINMHGRAIGETRVPPPRHPLVRGELP</sequence>
<evidence type="ECO:0000256" key="1">
    <source>
        <dbReference type="SAM" id="MobiDB-lite"/>
    </source>
</evidence>
<organism evidence="2">
    <name type="scientific">Lotus japonicus</name>
    <name type="common">Lotus corniculatus var. japonicus</name>
    <dbReference type="NCBI Taxonomy" id="34305"/>
    <lineage>
        <taxon>Eukaryota</taxon>
        <taxon>Viridiplantae</taxon>
        <taxon>Streptophyta</taxon>
        <taxon>Embryophyta</taxon>
        <taxon>Tracheophyta</taxon>
        <taxon>Spermatophyta</taxon>
        <taxon>Magnoliopsida</taxon>
        <taxon>eudicotyledons</taxon>
        <taxon>Gunneridae</taxon>
        <taxon>Pentapetalae</taxon>
        <taxon>rosids</taxon>
        <taxon>fabids</taxon>
        <taxon>Fabales</taxon>
        <taxon>Fabaceae</taxon>
        <taxon>Papilionoideae</taxon>
        <taxon>50 kb inversion clade</taxon>
        <taxon>NPAAA clade</taxon>
        <taxon>Hologalegina</taxon>
        <taxon>robinioid clade</taxon>
        <taxon>Loteae</taxon>
        <taxon>Lotus</taxon>
    </lineage>
</organism>
<protein>
    <submittedName>
        <fullName evidence="2">Uncharacterized protein</fullName>
    </submittedName>
</protein>
<dbReference type="AlphaFoldDB" id="I3SPX5"/>
<proteinExistence type="evidence at transcript level"/>
<feature type="region of interest" description="Disordered" evidence="1">
    <location>
        <begin position="80"/>
        <end position="101"/>
    </location>
</feature>
<name>I3SPX5_LOTJA</name>